<evidence type="ECO:0000313" key="11">
    <source>
        <dbReference type="Ensembl" id="ENSPMAP00000006293.1"/>
    </source>
</evidence>
<evidence type="ECO:0000256" key="1">
    <source>
        <dbReference type="ARBA" id="ARBA00004245"/>
    </source>
</evidence>
<organism evidence="11">
    <name type="scientific">Petromyzon marinus</name>
    <name type="common">Sea lamprey</name>
    <dbReference type="NCBI Taxonomy" id="7757"/>
    <lineage>
        <taxon>Eukaryota</taxon>
        <taxon>Metazoa</taxon>
        <taxon>Chordata</taxon>
        <taxon>Craniata</taxon>
        <taxon>Vertebrata</taxon>
        <taxon>Cyclostomata</taxon>
        <taxon>Hyperoartia</taxon>
        <taxon>Petromyzontiformes</taxon>
        <taxon>Petromyzontidae</taxon>
        <taxon>Petromyzon</taxon>
    </lineage>
</organism>
<keyword evidence="8" id="KW-0206">Cytoskeleton</keyword>
<dbReference type="CDD" id="cd17044">
    <property type="entry name" value="Ubl_TBCE"/>
    <property type="match status" value="1"/>
</dbReference>
<dbReference type="STRING" id="7757.ENSPMAP00000006293"/>
<evidence type="ECO:0000256" key="6">
    <source>
        <dbReference type="ARBA" id="ARBA00022737"/>
    </source>
</evidence>
<dbReference type="SUPFAM" id="SSF74924">
    <property type="entry name" value="Cap-Gly domain"/>
    <property type="match status" value="1"/>
</dbReference>
<evidence type="ECO:0000256" key="9">
    <source>
        <dbReference type="ARBA" id="ARBA00030180"/>
    </source>
</evidence>
<keyword evidence="5" id="KW-0433">Leucine-rich repeat</keyword>
<keyword evidence="4" id="KW-0963">Cytoplasm</keyword>
<dbReference type="InterPro" id="IPR001611">
    <property type="entry name" value="Leu-rich_rpt"/>
</dbReference>
<reference evidence="11" key="2">
    <citation type="submission" date="2025-09" db="UniProtKB">
        <authorList>
            <consortium name="Ensembl"/>
        </authorList>
    </citation>
    <scope>IDENTIFICATION</scope>
</reference>
<evidence type="ECO:0000256" key="7">
    <source>
        <dbReference type="ARBA" id="ARBA00023186"/>
    </source>
</evidence>
<dbReference type="InterPro" id="IPR029071">
    <property type="entry name" value="Ubiquitin-like_domsf"/>
</dbReference>
<dbReference type="InterPro" id="IPR044079">
    <property type="entry name" value="Ubl_TBCE"/>
</dbReference>
<dbReference type="OMA" id="SEESHMF"/>
<dbReference type="Gene3D" id="3.80.10.10">
    <property type="entry name" value="Ribonuclease Inhibitor"/>
    <property type="match status" value="3"/>
</dbReference>
<evidence type="ECO:0000256" key="2">
    <source>
        <dbReference type="ARBA" id="ARBA00006286"/>
    </source>
</evidence>
<dbReference type="GO" id="GO:0005856">
    <property type="term" value="C:cytoskeleton"/>
    <property type="evidence" value="ECO:0007669"/>
    <property type="project" value="UniProtKB-SubCell"/>
</dbReference>
<dbReference type="Gene3D" id="3.10.20.90">
    <property type="entry name" value="Phosphatidylinositol 3-kinase Catalytic Subunit, Chain A, domain 1"/>
    <property type="match status" value="1"/>
</dbReference>
<dbReference type="Gene3D" id="2.30.30.190">
    <property type="entry name" value="CAP Gly-rich-like domain"/>
    <property type="match status" value="1"/>
</dbReference>
<dbReference type="Pfam" id="PF01302">
    <property type="entry name" value="CAP_GLY"/>
    <property type="match status" value="1"/>
</dbReference>
<dbReference type="InterPro" id="IPR000626">
    <property type="entry name" value="Ubiquitin-like_dom"/>
</dbReference>
<dbReference type="InterPro" id="IPR000938">
    <property type="entry name" value="CAP-Gly_domain"/>
</dbReference>
<dbReference type="SUPFAM" id="SSF54236">
    <property type="entry name" value="Ubiquitin-like"/>
    <property type="match status" value="1"/>
</dbReference>
<evidence type="ECO:0000256" key="3">
    <source>
        <dbReference type="ARBA" id="ARBA00015004"/>
    </source>
</evidence>
<keyword evidence="7" id="KW-0143">Chaperone</keyword>
<dbReference type="Pfam" id="PF14560">
    <property type="entry name" value="Ubiquitin_2"/>
    <property type="match status" value="1"/>
</dbReference>
<comment type="subcellular location">
    <subcellularLocation>
        <location evidence="1">Cytoplasm</location>
        <location evidence="1">Cytoskeleton</location>
    </subcellularLocation>
</comment>
<dbReference type="PROSITE" id="PS00845">
    <property type="entry name" value="CAP_GLY_1"/>
    <property type="match status" value="1"/>
</dbReference>
<dbReference type="InterPro" id="IPR036859">
    <property type="entry name" value="CAP-Gly_dom_sf"/>
</dbReference>
<dbReference type="AlphaFoldDB" id="S4RM57"/>
<evidence type="ECO:0000256" key="4">
    <source>
        <dbReference type="ARBA" id="ARBA00022490"/>
    </source>
</evidence>
<accession>S4RM57</accession>
<dbReference type="GeneTree" id="ENSGT00530000063405"/>
<dbReference type="HOGENOM" id="CLU_017716_5_0_1"/>
<evidence type="ECO:0000259" key="10">
    <source>
        <dbReference type="PROSITE" id="PS50245"/>
    </source>
</evidence>
<dbReference type="PANTHER" id="PTHR18849:SF0">
    <property type="entry name" value="CILIA- AND FLAGELLA-ASSOCIATED PROTEIN 410-RELATED"/>
    <property type="match status" value="1"/>
</dbReference>
<reference evidence="11" key="1">
    <citation type="submission" date="2025-08" db="UniProtKB">
        <authorList>
            <consortium name="Ensembl"/>
        </authorList>
    </citation>
    <scope>IDENTIFICATION</scope>
</reference>
<dbReference type="PROSITE" id="PS50245">
    <property type="entry name" value="CAP_GLY_2"/>
    <property type="match status" value="1"/>
</dbReference>
<dbReference type="GO" id="GO:0007010">
    <property type="term" value="P:cytoskeleton organization"/>
    <property type="evidence" value="ECO:0007669"/>
    <property type="project" value="TreeGrafter"/>
</dbReference>
<dbReference type="FunFam" id="2.30.30.190:FF:000008">
    <property type="entry name" value="Tubulin-specific chaperone E"/>
    <property type="match status" value="1"/>
</dbReference>
<dbReference type="PROSITE" id="PS51450">
    <property type="entry name" value="LRR"/>
    <property type="match status" value="1"/>
</dbReference>
<keyword evidence="6" id="KW-0677">Repeat</keyword>
<dbReference type="InterPro" id="IPR032675">
    <property type="entry name" value="LRR_dom_sf"/>
</dbReference>
<dbReference type="SMART" id="SM01052">
    <property type="entry name" value="CAP_GLY"/>
    <property type="match status" value="1"/>
</dbReference>
<name>S4RM57_PETMA</name>
<comment type="similarity">
    <text evidence="2">Belongs to the TBCE family.</text>
</comment>
<protein>
    <recommendedName>
        <fullName evidence="3">Tubulin-specific chaperone E</fullName>
    </recommendedName>
    <alternativeName>
        <fullName evidence="9">Tubulin-folding cofactor E</fullName>
    </alternativeName>
</protein>
<feature type="domain" description="CAP-Gly" evidence="10">
    <location>
        <begin position="27"/>
        <end position="71"/>
    </location>
</feature>
<dbReference type="PANTHER" id="PTHR18849">
    <property type="entry name" value="LEUCINE RICH REPEAT PROTEIN"/>
    <property type="match status" value="1"/>
</dbReference>
<evidence type="ECO:0000256" key="5">
    <source>
        <dbReference type="ARBA" id="ARBA00022614"/>
    </source>
</evidence>
<dbReference type="Ensembl" id="ENSPMAT00000006322.1">
    <property type="protein sequence ID" value="ENSPMAP00000006293.1"/>
    <property type="gene ID" value="ENSPMAG00000005672.1"/>
</dbReference>
<sequence length="574" mass="64032">AMDEMPEDVVGRRVLSDGECGRVRFVGEVPPTQGLWFGVEWDDPERGKHDGSHGGVRYFHCQHPTGGSFIRPKKADLGVPFLSAVRDKYAQLEDNTGELPQEYTSSVGSTSQKIPMQVVGMEKIFQKQSCLESLKIVALSGLGVNSPGPAEAIREACPNIRDLDISRSLLCSWQEVALITEQLCNLSILILSKNRLDIPETPRSLSPCFSHLTVLVLNSCSLTWSQKMKQLTGLAVLLLDVPVSSREDGNIINSSDVMPLSPVCVCRQVLVCAEMWPNVEHLELLKNNITTLETPVGVLQALRSLNLEGNSLEGNEQINHIAMLPSLESLRLDECGLTSVHFDDVKCGCQTSMFPKLKFLSLYNNKISEWSSINELDKLQSLEVLNLSLEFLETPEINPNTVWQIIIAKIARLRVLNHSKVCNNERSGAERDYLKRYGLAWLEAGGRRNGELGIASTEFTAAHPRYASFVHKHGAPEDSELKEEVFTLKSKLVAINITCPDLADHKTVEKKVPNSMTVQKLKGMLCRLLKVQASDLVLTYTSHKMEGQEFELDNDLRPLRFYSIEDGDNLVVRW</sequence>
<evidence type="ECO:0000256" key="8">
    <source>
        <dbReference type="ARBA" id="ARBA00023212"/>
    </source>
</evidence>
<dbReference type="SUPFAM" id="SSF52058">
    <property type="entry name" value="L domain-like"/>
    <property type="match status" value="1"/>
</dbReference>
<proteinExistence type="inferred from homology"/>